<proteinExistence type="predicted"/>
<feature type="compositionally biased region" description="Low complexity" evidence="2">
    <location>
        <begin position="133"/>
        <end position="142"/>
    </location>
</feature>
<evidence type="ECO:0000313" key="5">
    <source>
        <dbReference type="EMBL" id="EHO18579.1"/>
    </source>
</evidence>
<feature type="compositionally biased region" description="Polar residues" evidence="2">
    <location>
        <begin position="527"/>
        <end position="539"/>
    </location>
</feature>
<dbReference type="PANTHER" id="PTHR35788:SF1">
    <property type="entry name" value="EXPORTED PROTEIN"/>
    <property type="match status" value="1"/>
</dbReference>
<gene>
    <name evidence="5" type="ORF">HMPREF9623_00047</name>
</gene>
<dbReference type="Pfam" id="PF07501">
    <property type="entry name" value="G5"/>
    <property type="match status" value="1"/>
</dbReference>
<keyword evidence="1" id="KW-0732">Signal</keyword>
<keyword evidence="3" id="KW-0472">Membrane</keyword>
<evidence type="ECO:0000256" key="2">
    <source>
        <dbReference type="SAM" id="MobiDB-lite"/>
    </source>
</evidence>
<accession>A0AA36Y700</accession>
<dbReference type="AlphaFoldDB" id="A0AA36Y700"/>
<comment type="caution">
    <text evidence="5">The sequence shown here is derived from an EMBL/GenBank/DDBJ whole genome shotgun (WGS) entry which is preliminary data.</text>
</comment>
<feature type="region of interest" description="Disordered" evidence="2">
    <location>
        <begin position="107"/>
        <end position="143"/>
    </location>
</feature>
<name>A0AA36Y700_9FIRM</name>
<protein>
    <recommendedName>
        <fullName evidence="4">G5 domain-containing protein</fullName>
    </recommendedName>
</protein>
<dbReference type="InterPro" id="IPR007391">
    <property type="entry name" value="Vancomycin_resist_VanW"/>
</dbReference>
<evidence type="ECO:0000256" key="1">
    <source>
        <dbReference type="ARBA" id="ARBA00022729"/>
    </source>
</evidence>
<feature type="compositionally biased region" description="Low complexity" evidence="2">
    <location>
        <begin position="572"/>
        <end position="581"/>
    </location>
</feature>
<evidence type="ECO:0000313" key="6">
    <source>
        <dbReference type="Proteomes" id="UP000018466"/>
    </source>
</evidence>
<feature type="transmembrane region" description="Helical" evidence="3">
    <location>
        <begin position="26"/>
        <end position="48"/>
    </location>
</feature>
<evidence type="ECO:0000259" key="4">
    <source>
        <dbReference type="Pfam" id="PF07501"/>
    </source>
</evidence>
<feature type="region of interest" description="Disordered" evidence="2">
    <location>
        <begin position="527"/>
        <end position="607"/>
    </location>
</feature>
<feature type="domain" description="G5" evidence="4">
    <location>
        <begin position="448"/>
        <end position="497"/>
    </location>
</feature>
<reference evidence="5 6" key="1">
    <citation type="submission" date="2011-10" db="EMBL/GenBank/DDBJ databases">
        <title>The Genome Sequence of Lachnospiraceae bacterium ACC2.</title>
        <authorList>
            <consortium name="The Broad Institute Genome Sequencing Platform"/>
            <person name="Earl A."/>
            <person name="Ward D."/>
            <person name="Feldgarden M."/>
            <person name="Gevers D."/>
            <person name="Sizova M."/>
            <person name="Hazen A."/>
            <person name="Epstein S."/>
            <person name="Young S.K."/>
            <person name="Zeng Q."/>
            <person name="Gargeya S."/>
            <person name="Fitzgerald M."/>
            <person name="Haas B."/>
            <person name="Abouelleil A."/>
            <person name="Alvarado L."/>
            <person name="Arachchi H.M."/>
            <person name="Berlin A."/>
            <person name="Brown A."/>
            <person name="Chapman S.B."/>
            <person name="Chen Z."/>
            <person name="Dunbar C."/>
            <person name="Freedman E."/>
            <person name="Gearin G."/>
            <person name="Goldberg J."/>
            <person name="Griggs A."/>
            <person name="Gujja S."/>
            <person name="Heiman D."/>
            <person name="Howarth C."/>
            <person name="Larson L."/>
            <person name="Lui A."/>
            <person name="MacDonald P.J.P."/>
            <person name="Montmayeur A."/>
            <person name="Murphy C."/>
            <person name="Neiman D."/>
            <person name="Pearson M."/>
            <person name="Priest M."/>
            <person name="Roberts A."/>
            <person name="Saif S."/>
            <person name="Shea T."/>
            <person name="Shenoy N."/>
            <person name="Sisk P."/>
            <person name="Stolte C."/>
            <person name="Sykes S."/>
            <person name="Wortman J."/>
            <person name="Nusbaum C."/>
            <person name="Birren B."/>
        </authorList>
    </citation>
    <scope>NUCLEOTIDE SEQUENCE [LARGE SCALE GENOMIC DNA]</scope>
    <source>
        <strain evidence="5 6">ACC2</strain>
    </source>
</reference>
<feature type="compositionally biased region" description="Polar residues" evidence="2">
    <location>
        <begin position="594"/>
        <end position="607"/>
    </location>
</feature>
<dbReference type="EMBL" id="AGEL01000002">
    <property type="protein sequence ID" value="EHO18579.1"/>
    <property type="molecule type" value="Genomic_DNA"/>
</dbReference>
<evidence type="ECO:0000256" key="3">
    <source>
        <dbReference type="SAM" id="Phobius"/>
    </source>
</evidence>
<organism evidence="5 6">
    <name type="scientific">Stomatobaculum longum</name>
    <dbReference type="NCBI Taxonomy" id="796942"/>
    <lineage>
        <taxon>Bacteria</taxon>
        <taxon>Bacillati</taxon>
        <taxon>Bacillota</taxon>
        <taxon>Clostridia</taxon>
        <taxon>Lachnospirales</taxon>
        <taxon>Lachnospiraceae</taxon>
        <taxon>Stomatobaculum</taxon>
    </lineage>
</organism>
<dbReference type="InterPro" id="IPR052913">
    <property type="entry name" value="Glycopeptide_resist_protein"/>
</dbReference>
<dbReference type="GeneID" id="86939847"/>
<dbReference type="RefSeq" id="WP_009531882.1">
    <property type="nucleotide sequence ID" value="NZ_JH590861.1"/>
</dbReference>
<keyword evidence="3" id="KW-0812">Transmembrane</keyword>
<feature type="compositionally biased region" description="Low complexity" evidence="2">
    <location>
        <begin position="107"/>
        <end position="117"/>
    </location>
</feature>
<sequence length="607" mass="64962">MSVRGDKGSHYYRQRQRRLRDRQRRVIIGAAGAVLVVSLSIFGISRIVQAGKRDKGRAAVASTESNEKLKGSCKINDVDISGMTKEAARKAVLEKYKWNLRVSENAAAETETESGAADGSTVDNTTAAEKETSSAAKTSTAKDSADDADYAVADLLKGKLEKVLTEIYDEGDKKEDHNYLLDAESMDAEIASEVQNIAKKWNRSAKSAELKSFDKTTNTFSYSDSTEGRKVDETAMADAIKAAMNNQNYEAVLPLKAEITEPELTTADAKDKYKVIATFTTTATDNADRNNNLKLACEALDGKILKVGDEFSFNQTTGNRTLERGYKPAGAYQMGKVVLEPGGGVCQVSTTLYNTVVKAGIMPTERHAHTFAPTYVTPGEDAAVSYDGYAGPDMKFINTTKYAMAIRAKFDPKAKTVTVSLVGIPILDDGVTISMVSKKLEDMDNGGVEYVEDTTLKPGVEKKIADGTIGSRWVTNIVTKKNGEVTSDEFFHNSSYKGHSKKIARNTSGKVTATQAADAMTITENTETAAGQATASPTEAVNPGKAAESAASKVEPKNSETKATETSKSAETKAPAAETTKGPGANISEGPTMAPSTEETVQAAPQN</sequence>
<dbReference type="Pfam" id="PF04294">
    <property type="entry name" value="VanW"/>
    <property type="match status" value="1"/>
</dbReference>
<feature type="compositionally biased region" description="Basic and acidic residues" evidence="2">
    <location>
        <begin position="554"/>
        <end position="571"/>
    </location>
</feature>
<dbReference type="InterPro" id="IPR011098">
    <property type="entry name" value="G5_dom"/>
</dbReference>
<dbReference type="PANTHER" id="PTHR35788">
    <property type="entry name" value="EXPORTED PROTEIN-RELATED"/>
    <property type="match status" value="1"/>
</dbReference>
<keyword evidence="6" id="KW-1185">Reference proteome</keyword>
<keyword evidence="3" id="KW-1133">Transmembrane helix</keyword>
<dbReference type="Proteomes" id="UP000018466">
    <property type="component" value="Unassembled WGS sequence"/>
</dbReference>